<name>A0A1B8GV71_9PEZI</name>
<reference evidence="15 16" key="1">
    <citation type="submission" date="2016-03" db="EMBL/GenBank/DDBJ databases">
        <title>Comparative genomics of Pseudogymnoascus destructans, the fungus causing white-nose syndrome of bats.</title>
        <authorList>
            <person name="Palmer J.M."/>
            <person name="Drees K.P."/>
            <person name="Foster J.T."/>
            <person name="Lindner D.L."/>
        </authorList>
    </citation>
    <scope>NUCLEOTIDE SEQUENCE [LARGE SCALE GENOMIC DNA]</scope>
    <source>
        <strain evidence="15 16">UAMH 10579</strain>
    </source>
</reference>
<evidence type="ECO:0000313" key="15">
    <source>
        <dbReference type="EMBL" id="OBT99742.1"/>
    </source>
</evidence>
<evidence type="ECO:0000256" key="13">
    <source>
        <dbReference type="SAM" id="SignalP"/>
    </source>
</evidence>
<keyword evidence="4 13" id="KW-0732">Signal</keyword>
<evidence type="ECO:0000256" key="8">
    <source>
        <dbReference type="ARBA" id="ARBA00023295"/>
    </source>
</evidence>
<keyword evidence="5" id="KW-0378">Hydrolase</keyword>
<dbReference type="GO" id="GO:0004339">
    <property type="term" value="F:glucan 1,4-alpha-glucosidase activity"/>
    <property type="evidence" value="ECO:0007669"/>
    <property type="project" value="UniProtKB-EC"/>
</dbReference>
<feature type="chain" id="PRO_5008609051" description="glucan 1,4-alpha-glucosidase" evidence="13">
    <location>
        <begin position="19"/>
        <end position="498"/>
    </location>
</feature>
<dbReference type="Gene3D" id="1.50.10.10">
    <property type="match status" value="1"/>
</dbReference>
<keyword evidence="9" id="KW-0624">Polysaccharide degradation</keyword>
<evidence type="ECO:0000256" key="5">
    <source>
        <dbReference type="ARBA" id="ARBA00022801"/>
    </source>
</evidence>
<dbReference type="InterPro" id="IPR000165">
    <property type="entry name" value="Glucoamylase"/>
</dbReference>
<dbReference type="EMBL" id="KV460211">
    <property type="protein sequence ID" value="OBT99742.1"/>
    <property type="molecule type" value="Genomic_DNA"/>
</dbReference>
<keyword evidence="6" id="KW-0325">Glycoprotein</keyword>
<dbReference type="SUPFAM" id="SSF48208">
    <property type="entry name" value="Six-hairpin glycosidases"/>
    <property type="match status" value="1"/>
</dbReference>
<accession>A0A1B8GV71</accession>
<dbReference type="Pfam" id="PF00723">
    <property type="entry name" value="Glyco_hydro_15"/>
    <property type="match status" value="1"/>
</dbReference>
<feature type="compositionally biased region" description="Low complexity" evidence="12">
    <location>
        <begin position="478"/>
        <end position="488"/>
    </location>
</feature>
<evidence type="ECO:0000256" key="6">
    <source>
        <dbReference type="ARBA" id="ARBA00023180"/>
    </source>
</evidence>
<proteinExistence type="inferred from homology"/>
<evidence type="ECO:0000256" key="2">
    <source>
        <dbReference type="ARBA" id="ARBA00006188"/>
    </source>
</evidence>
<keyword evidence="16" id="KW-1185">Reference proteome</keyword>
<reference evidence="16" key="2">
    <citation type="journal article" date="2018" name="Nat. Commun.">
        <title>Extreme sensitivity to ultraviolet light in the fungal pathogen causing white-nose syndrome of bats.</title>
        <authorList>
            <person name="Palmer J.M."/>
            <person name="Drees K.P."/>
            <person name="Foster J.T."/>
            <person name="Lindner D.L."/>
        </authorList>
    </citation>
    <scope>NUCLEOTIDE SEQUENCE [LARGE SCALE GENOMIC DNA]</scope>
    <source>
        <strain evidence="16">UAMH 10579</strain>
    </source>
</reference>
<feature type="signal peptide" evidence="13">
    <location>
        <begin position="1"/>
        <end position="18"/>
    </location>
</feature>
<evidence type="ECO:0000256" key="4">
    <source>
        <dbReference type="ARBA" id="ARBA00022729"/>
    </source>
</evidence>
<dbReference type="PRINTS" id="PR00736">
    <property type="entry name" value="GLHYDRLASE15"/>
</dbReference>
<keyword evidence="7" id="KW-0119">Carbohydrate metabolism</keyword>
<evidence type="ECO:0000256" key="10">
    <source>
        <dbReference type="ARBA" id="ARBA00033442"/>
    </source>
</evidence>
<evidence type="ECO:0000256" key="12">
    <source>
        <dbReference type="SAM" id="MobiDB-lite"/>
    </source>
</evidence>
<dbReference type="GeneID" id="28835413"/>
<dbReference type="InterPro" id="IPR012341">
    <property type="entry name" value="6hp_glycosidase-like_sf"/>
</dbReference>
<evidence type="ECO:0000256" key="11">
    <source>
        <dbReference type="ARBA" id="ARBA00033473"/>
    </source>
</evidence>
<dbReference type="STRING" id="342668.A0A1B8GV71"/>
<dbReference type="PANTHER" id="PTHR31616">
    <property type="entry name" value="TREHALASE"/>
    <property type="match status" value="1"/>
</dbReference>
<protein>
    <recommendedName>
        <fullName evidence="3">glucan 1,4-alpha-glucosidase</fullName>
        <ecNumber evidence="3">3.2.1.3</ecNumber>
    </recommendedName>
    <alternativeName>
        <fullName evidence="11">1,4-alpha-D-glucan glucohydrolase</fullName>
    </alternativeName>
    <alternativeName>
        <fullName evidence="10">Glucan 1,4-alpha-glucosidase</fullName>
    </alternativeName>
</protein>
<comment type="catalytic activity">
    <reaction evidence="1">
        <text>Hydrolysis of terminal (1-&gt;4)-linked alpha-D-glucose residues successively from non-reducing ends of the chains with release of beta-D-glucose.</text>
        <dbReference type="EC" id="3.2.1.3"/>
    </reaction>
</comment>
<feature type="region of interest" description="Disordered" evidence="12">
    <location>
        <begin position="467"/>
        <end position="488"/>
    </location>
</feature>
<evidence type="ECO:0000259" key="14">
    <source>
        <dbReference type="Pfam" id="PF00723"/>
    </source>
</evidence>
<dbReference type="RefSeq" id="XP_018133475.1">
    <property type="nucleotide sequence ID" value="XM_018271541.2"/>
</dbReference>
<evidence type="ECO:0000256" key="9">
    <source>
        <dbReference type="ARBA" id="ARBA00023326"/>
    </source>
</evidence>
<gene>
    <name evidence="15" type="ORF">VE01_02027</name>
</gene>
<dbReference type="GO" id="GO:0000324">
    <property type="term" value="C:fungal-type vacuole"/>
    <property type="evidence" value="ECO:0007669"/>
    <property type="project" value="TreeGrafter"/>
</dbReference>
<dbReference type="PANTHER" id="PTHR31616:SF12">
    <property type="entry name" value="GLUCOAMYLASE"/>
    <property type="match status" value="1"/>
</dbReference>
<dbReference type="InterPro" id="IPR046966">
    <property type="entry name" value="Glucoamylase_active_site"/>
</dbReference>
<sequence length="498" mass="52687">MFLKTVIAVEFLASSVFATPALRHRFKRQSDSDVDSFIASEGPIAYKGVLSNIGSAGAGASGASAGIVVASPSKTDPDYFYTWTRDSALTFTALIERLIAGDTTLEPTIQSYITAQAALQSVSNPSGDLSNGLGLAEPKFNVDMSPFTEAWGRPQRDGPALRASALITYGNYLIAKDKKDLALSNIWPVVRNDLAYVAQYWNQTGFDLWEEVQGSSFFTIAAQHKSLVQGDAFATALGQSCENCASQAPQILCFLQSFWNGEAIISNLGTSGRTGLDANSLLANILTFDPAAPCDDATFQPCSSRALANHKKVVDSFRSVYGINSANAAGSAAAIGRYAEDVYQGGNPWYLCTLAAAELLYDALYQWDTTGTLAIDETSLPFFKDLDSTAAVGTYSANSTEYTSLTAAVKTYADGFVAIVQKYTPTDGSLAEQFGRDDGAPLSAVDLTWSYASFLTAIDRRGGAVPPSWGESGGNQVPTSCSGGSAAGSYATPPAIAW</sequence>
<evidence type="ECO:0000313" key="16">
    <source>
        <dbReference type="Proteomes" id="UP000091956"/>
    </source>
</evidence>
<dbReference type="OrthoDB" id="6123450at2759"/>
<dbReference type="InterPro" id="IPR008928">
    <property type="entry name" value="6-hairpin_glycosidase_sf"/>
</dbReference>
<evidence type="ECO:0000256" key="7">
    <source>
        <dbReference type="ARBA" id="ARBA00023277"/>
    </source>
</evidence>
<feature type="domain" description="GH15-like" evidence="14">
    <location>
        <begin position="44"/>
        <end position="458"/>
    </location>
</feature>
<dbReference type="Proteomes" id="UP000091956">
    <property type="component" value="Unassembled WGS sequence"/>
</dbReference>
<dbReference type="FunFam" id="1.50.10.10:FF:000018">
    <property type="entry name" value="Glucoamylase"/>
    <property type="match status" value="1"/>
</dbReference>
<keyword evidence="8" id="KW-0326">Glycosidase</keyword>
<dbReference type="GO" id="GO:0000272">
    <property type="term" value="P:polysaccharide catabolic process"/>
    <property type="evidence" value="ECO:0007669"/>
    <property type="project" value="UniProtKB-KW"/>
</dbReference>
<dbReference type="InterPro" id="IPR011613">
    <property type="entry name" value="GH15-like"/>
</dbReference>
<evidence type="ECO:0000256" key="3">
    <source>
        <dbReference type="ARBA" id="ARBA00012593"/>
    </source>
</evidence>
<dbReference type="EC" id="3.2.1.3" evidence="3"/>
<comment type="similarity">
    <text evidence="2">Belongs to the glycosyl hydrolase 15 family.</text>
</comment>
<dbReference type="PROSITE" id="PS00820">
    <property type="entry name" value="GLUCOAMYLASE"/>
    <property type="match status" value="1"/>
</dbReference>
<organism evidence="15 16">
    <name type="scientific">Pseudogymnoascus verrucosus</name>
    <dbReference type="NCBI Taxonomy" id="342668"/>
    <lineage>
        <taxon>Eukaryota</taxon>
        <taxon>Fungi</taxon>
        <taxon>Dikarya</taxon>
        <taxon>Ascomycota</taxon>
        <taxon>Pezizomycotina</taxon>
        <taxon>Leotiomycetes</taxon>
        <taxon>Thelebolales</taxon>
        <taxon>Thelebolaceae</taxon>
        <taxon>Pseudogymnoascus</taxon>
    </lineage>
</organism>
<dbReference type="AlphaFoldDB" id="A0A1B8GV71"/>
<evidence type="ECO:0000256" key="1">
    <source>
        <dbReference type="ARBA" id="ARBA00001863"/>
    </source>
</evidence>